<comment type="caution">
    <text evidence="1">The sequence shown here is derived from an EMBL/GenBank/DDBJ whole genome shotgun (WGS) entry which is preliminary data.</text>
</comment>
<keyword evidence="2" id="KW-1185">Reference proteome</keyword>
<evidence type="ECO:0000313" key="1">
    <source>
        <dbReference type="EMBL" id="KAK2943174.1"/>
    </source>
</evidence>
<dbReference type="EMBL" id="JARBJD010000358">
    <property type="protein sequence ID" value="KAK2943174.1"/>
    <property type="molecule type" value="Genomic_DNA"/>
</dbReference>
<sequence>MVRDDYQFDEELLQKSSTFFSSMTSLFKTNDLFDGFLRAIGQASPNPAAVILSSPRLRDLSVIDDKVIMNDIIDVFRSSVRISSSDGVQALSIASDTDPESIRHLVLHEVLIPIEPSLVQMGRNPHILSLNNQCREVLRLPMRIFEVSVFHQPTLYFICSSRIPILFQSLLSKEEDEYTHQLIIWLLYHNIGTWKEDGAETADRGRILLQTLEMEGFLDGLEQTLFHDESTQNGRFVRSYSFLLVIDLGMNSSEPE</sequence>
<protein>
    <submittedName>
        <fullName evidence="1">Uncharacterized protein</fullName>
    </submittedName>
</protein>
<name>A0ABQ9WUL2_9EUKA</name>
<reference evidence="1 2" key="1">
    <citation type="journal article" date="2022" name="bioRxiv">
        <title>Genomics of Preaxostyla Flagellates Illuminates Evolutionary Transitions and the Path Towards Mitochondrial Loss.</title>
        <authorList>
            <person name="Novak L.V.F."/>
            <person name="Treitli S.C."/>
            <person name="Pyrih J."/>
            <person name="Halakuc P."/>
            <person name="Pipaliya S.V."/>
            <person name="Vacek V."/>
            <person name="Brzon O."/>
            <person name="Soukal P."/>
            <person name="Eme L."/>
            <person name="Dacks J.B."/>
            <person name="Karnkowska A."/>
            <person name="Elias M."/>
            <person name="Hampl V."/>
        </authorList>
    </citation>
    <scope>NUCLEOTIDE SEQUENCE [LARGE SCALE GENOMIC DNA]</scope>
    <source>
        <strain evidence="1">NAU3</strain>
        <tissue evidence="1">Gut</tissue>
    </source>
</reference>
<organism evidence="1 2">
    <name type="scientific">Blattamonas nauphoetae</name>
    <dbReference type="NCBI Taxonomy" id="2049346"/>
    <lineage>
        <taxon>Eukaryota</taxon>
        <taxon>Metamonada</taxon>
        <taxon>Preaxostyla</taxon>
        <taxon>Oxymonadida</taxon>
        <taxon>Blattamonas</taxon>
    </lineage>
</organism>
<proteinExistence type="predicted"/>
<gene>
    <name evidence="1" type="ORF">BLNAU_21902</name>
</gene>
<evidence type="ECO:0000313" key="2">
    <source>
        <dbReference type="Proteomes" id="UP001281761"/>
    </source>
</evidence>
<accession>A0ABQ9WUL2</accession>
<dbReference type="Proteomes" id="UP001281761">
    <property type="component" value="Unassembled WGS sequence"/>
</dbReference>